<name>A0A0E9SPE2_ANGAN</name>
<reference evidence="1" key="1">
    <citation type="submission" date="2014-11" db="EMBL/GenBank/DDBJ databases">
        <authorList>
            <person name="Amaro Gonzalez C."/>
        </authorList>
    </citation>
    <scope>NUCLEOTIDE SEQUENCE</scope>
</reference>
<reference evidence="1" key="2">
    <citation type="journal article" date="2015" name="Fish Shellfish Immunol.">
        <title>Early steps in the European eel (Anguilla anguilla)-Vibrio vulnificus interaction in the gills: Role of the RtxA13 toxin.</title>
        <authorList>
            <person name="Callol A."/>
            <person name="Pajuelo D."/>
            <person name="Ebbesson L."/>
            <person name="Teles M."/>
            <person name="MacKenzie S."/>
            <person name="Amaro C."/>
        </authorList>
    </citation>
    <scope>NUCLEOTIDE SEQUENCE</scope>
</reference>
<organism evidence="1">
    <name type="scientific">Anguilla anguilla</name>
    <name type="common">European freshwater eel</name>
    <name type="synonym">Muraena anguilla</name>
    <dbReference type="NCBI Taxonomy" id="7936"/>
    <lineage>
        <taxon>Eukaryota</taxon>
        <taxon>Metazoa</taxon>
        <taxon>Chordata</taxon>
        <taxon>Craniata</taxon>
        <taxon>Vertebrata</taxon>
        <taxon>Euteleostomi</taxon>
        <taxon>Actinopterygii</taxon>
        <taxon>Neopterygii</taxon>
        <taxon>Teleostei</taxon>
        <taxon>Anguilliformes</taxon>
        <taxon>Anguillidae</taxon>
        <taxon>Anguilla</taxon>
    </lineage>
</organism>
<proteinExistence type="predicted"/>
<sequence length="41" mass="4750">MVSRKMHSKGWVHCAIKLQCHCTGNPECKNRMLTRLSHCSH</sequence>
<protein>
    <submittedName>
        <fullName evidence="1">Uncharacterized protein</fullName>
    </submittedName>
</protein>
<dbReference type="EMBL" id="GBXM01065455">
    <property type="protein sequence ID" value="JAH43122.1"/>
    <property type="molecule type" value="Transcribed_RNA"/>
</dbReference>
<dbReference type="AlphaFoldDB" id="A0A0E9SPE2"/>
<accession>A0A0E9SPE2</accession>
<evidence type="ECO:0000313" key="1">
    <source>
        <dbReference type="EMBL" id="JAH43122.1"/>
    </source>
</evidence>